<comment type="similarity">
    <text evidence="4 9 10">Belongs to the HisA/HisF family.</text>
</comment>
<accession>A0ABT7QJK5</accession>
<feature type="active site" description="Proton acceptor" evidence="9">
    <location>
        <position position="8"/>
    </location>
</feature>
<dbReference type="InterPro" id="IPR044524">
    <property type="entry name" value="Isoase_HisA-like"/>
</dbReference>
<dbReference type="Proteomes" id="UP001168167">
    <property type="component" value="Unassembled WGS sequence"/>
</dbReference>
<evidence type="ECO:0000256" key="7">
    <source>
        <dbReference type="ARBA" id="ARBA00023102"/>
    </source>
</evidence>
<evidence type="ECO:0000256" key="4">
    <source>
        <dbReference type="ARBA" id="ARBA00009667"/>
    </source>
</evidence>
<evidence type="ECO:0000256" key="1">
    <source>
        <dbReference type="ARBA" id="ARBA00000901"/>
    </source>
</evidence>
<sequence length="242" mass="25385">MQIIPAIDILNGQCVRLRRGDYNSASIFGDDPGIMARHFFDAGVRRLHVVDLDAAKAGASDNSDAIAAILHVAADYDAVVQVGGGVRSLESARQLLNIGASYVIVGTAAVRDAVFRAEVIAAFPQQVILGLDVRDDKVAVAGWLEESPFTVDDLFDSVRDAPPAAVVFTDIGRDGMMRGVNAKKTGQVAAKAPCGVIASGGVCGVEDLQALTAADSNIVGAIIGRAVYENFSVLEKLLENYA</sequence>
<dbReference type="InterPro" id="IPR006062">
    <property type="entry name" value="His_biosynth"/>
</dbReference>
<evidence type="ECO:0000256" key="2">
    <source>
        <dbReference type="ARBA" id="ARBA00004496"/>
    </source>
</evidence>
<evidence type="ECO:0000313" key="12">
    <source>
        <dbReference type="Proteomes" id="UP001168167"/>
    </source>
</evidence>
<comment type="pathway">
    <text evidence="3 9">Amino-acid biosynthesis; L-histidine biosynthesis; L-histidine from 5-phospho-alpha-D-ribose 1-diphosphate: step 4/9.</text>
</comment>
<dbReference type="PANTHER" id="PTHR43090:SF2">
    <property type="entry name" value="1-(5-PHOSPHORIBOSYL)-5-[(5-PHOSPHORIBOSYLAMINO)METHYLIDENEAMINO] IMIDAZOLE-4-CARBOXAMIDE ISOMERASE"/>
    <property type="match status" value="1"/>
</dbReference>
<comment type="caution">
    <text evidence="11">The sequence shown here is derived from an EMBL/GenBank/DDBJ whole genome shotgun (WGS) entry which is preliminary data.</text>
</comment>
<dbReference type="InterPro" id="IPR023016">
    <property type="entry name" value="HisA/PriA"/>
</dbReference>
<reference evidence="11" key="1">
    <citation type="submission" date="2022-08" db="EMBL/GenBank/DDBJ databases">
        <authorList>
            <person name="Dzunkova M."/>
            <person name="La Clair J."/>
            <person name="Tyml T."/>
            <person name="Doud D."/>
            <person name="Schulz F."/>
            <person name="Piquer S."/>
            <person name="Porcel Sanchis D."/>
            <person name="Osborn A."/>
            <person name="Robinson D."/>
            <person name="Louie K.B."/>
            <person name="Bowen B.P."/>
            <person name="Bowers R."/>
            <person name="Lee J."/>
            <person name="Arnau Llombart V."/>
            <person name="Diaz Villanueva W."/>
            <person name="Gosliner T."/>
            <person name="Northen T."/>
            <person name="Cheng J.-F."/>
            <person name="Burkart M.D."/>
            <person name="Woyke T."/>
        </authorList>
    </citation>
    <scope>NUCLEOTIDE SEQUENCE</scope>
    <source>
        <strain evidence="11">Df01</strain>
    </source>
</reference>
<dbReference type="InterPro" id="IPR011060">
    <property type="entry name" value="RibuloseP-bd_barrel"/>
</dbReference>
<evidence type="ECO:0000256" key="9">
    <source>
        <dbReference type="HAMAP-Rule" id="MF_01014"/>
    </source>
</evidence>
<name>A0ABT7QJK5_9GAMM</name>
<protein>
    <recommendedName>
        <fullName evidence="9">1-(5-phosphoribosyl)-5-[(5-phosphoribosylamino)methylideneamino] imidazole-4-carboxamide isomerase</fullName>
        <ecNumber evidence="9">5.3.1.16</ecNumber>
    </recommendedName>
    <alternativeName>
        <fullName evidence="9">Phosphoribosylformimino-5-aminoimidazole carboxamide ribotide isomerase</fullName>
    </alternativeName>
</protein>
<evidence type="ECO:0000256" key="10">
    <source>
        <dbReference type="RuleBase" id="RU003657"/>
    </source>
</evidence>
<organism evidence="11 12">
    <name type="scientific">Candidatus Doriopsillibacter californiensis</name>
    <dbReference type="NCBI Taxonomy" id="2970740"/>
    <lineage>
        <taxon>Bacteria</taxon>
        <taxon>Pseudomonadati</taxon>
        <taxon>Pseudomonadota</taxon>
        <taxon>Gammaproteobacteria</taxon>
        <taxon>Candidatus Tethybacterales</taxon>
        <taxon>Candidatus Persebacteraceae</taxon>
        <taxon>Candidatus Doriopsillibacter</taxon>
    </lineage>
</organism>
<reference evidence="11" key="2">
    <citation type="journal article" date="2023" name="Microbiome">
        <title>Synthase-selected sorting approach identifies a beta-lactone synthase in a nudibranch symbiotic bacterium.</title>
        <authorList>
            <person name="Dzunkova M."/>
            <person name="La Clair J.J."/>
            <person name="Tyml T."/>
            <person name="Doud D."/>
            <person name="Schulz F."/>
            <person name="Piquer-Esteban S."/>
            <person name="Porcel Sanchis D."/>
            <person name="Osborn A."/>
            <person name="Robinson D."/>
            <person name="Louie K.B."/>
            <person name="Bowen B.P."/>
            <person name="Bowers R.M."/>
            <person name="Lee J."/>
            <person name="Arnau V."/>
            <person name="Diaz-Villanueva W."/>
            <person name="Stepanauskas R."/>
            <person name="Gosliner T."/>
            <person name="Date S.V."/>
            <person name="Northen T.R."/>
            <person name="Cheng J.F."/>
            <person name="Burkart M.D."/>
            <person name="Woyke T."/>
        </authorList>
    </citation>
    <scope>NUCLEOTIDE SEQUENCE</scope>
    <source>
        <strain evidence="11">Df01</strain>
    </source>
</reference>
<keyword evidence="8 9" id="KW-0413">Isomerase</keyword>
<comment type="subcellular location">
    <subcellularLocation>
        <location evidence="2 9">Cytoplasm</location>
    </subcellularLocation>
</comment>
<evidence type="ECO:0000256" key="5">
    <source>
        <dbReference type="ARBA" id="ARBA00022490"/>
    </source>
</evidence>
<comment type="catalytic activity">
    <reaction evidence="1 9">
        <text>1-(5-phospho-beta-D-ribosyl)-5-[(5-phospho-beta-D-ribosylamino)methylideneamino]imidazole-4-carboxamide = 5-[(5-phospho-1-deoxy-D-ribulos-1-ylimino)methylamino]-1-(5-phospho-beta-D-ribosyl)imidazole-4-carboxamide</text>
        <dbReference type="Rhea" id="RHEA:15469"/>
        <dbReference type="ChEBI" id="CHEBI:58435"/>
        <dbReference type="ChEBI" id="CHEBI:58525"/>
        <dbReference type="EC" id="5.3.1.16"/>
    </reaction>
</comment>
<evidence type="ECO:0000256" key="8">
    <source>
        <dbReference type="ARBA" id="ARBA00023235"/>
    </source>
</evidence>
<dbReference type="Gene3D" id="3.20.20.70">
    <property type="entry name" value="Aldolase class I"/>
    <property type="match status" value="1"/>
</dbReference>
<dbReference type="CDD" id="cd04732">
    <property type="entry name" value="HisA"/>
    <property type="match status" value="1"/>
</dbReference>
<dbReference type="HAMAP" id="MF_01014">
    <property type="entry name" value="HisA"/>
    <property type="match status" value="1"/>
</dbReference>
<evidence type="ECO:0000256" key="3">
    <source>
        <dbReference type="ARBA" id="ARBA00005133"/>
    </source>
</evidence>
<dbReference type="PANTHER" id="PTHR43090">
    <property type="entry name" value="1-(5-PHOSPHORIBOSYL)-5-[(5-PHOSPHORIBOSYLAMINO)METHYLIDENEAMINO] IMIDAZOLE-4-CARBOXAMIDE ISOMERASE"/>
    <property type="match status" value="1"/>
</dbReference>
<dbReference type="EMBL" id="JANQAO010000001">
    <property type="protein sequence ID" value="MDM5146867.1"/>
    <property type="molecule type" value="Genomic_DNA"/>
</dbReference>
<gene>
    <name evidence="9" type="primary">hisA</name>
    <name evidence="11" type="ORF">NQX30_00485</name>
</gene>
<dbReference type="InterPro" id="IPR013785">
    <property type="entry name" value="Aldolase_TIM"/>
</dbReference>
<keyword evidence="5 9" id="KW-0963">Cytoplasm</keyword>
<feature type="active site" description="Proton donor" evidence="9">
    <location>
        <position position="132"/>
    </location>
</feature>
<dbReference type="SUPFAM" id="SSF51366">
    <property type="entry name" value="Ribulose-phoshate binding barrel"/>
    <property type="match status" value="1"/>
</dbReference>
<keyword evidence="7 9" id="KW-0368">Histidine biosynthesis</keyword>
<keyword evidence="6 9" id="KW-0028">Amino-acid biosynthesis</keyword>
<evidence type="ECO:0000256" key="6">
    <source>
        <dbReference type="ARBA" id="ARBA00022605"/>
    </source>
</evidence>
<dbReference type="EC" id="5.3.1.16" evidence="9"/>
<evidence type="ECO:0000313" key="11">
    <source>
        <dbReference type="EMBL" id="MDM5146867.1"/>
    </source>
</evidence>
<proteinExistence type="inferred from homology"/>
<dbReference type="Pfam" id="PF00977">
    <property type="entry name" value="His_biosynth"/>
    <property type="match status" value="1"/>
</dbReference>
<keyword evidence="12" id="KW-1185">Reference proteome</keyword>